<comment type="caution">
    <text evidence="1">The sequence shown here is derived from an EMBL/GenBank/DDBJ whole genome shotgun (WGS) entry which is preliminary data.</text>
</comment>
<accession>A0AAN6MZT6</accession>
<dbReference type="AlphaFoldDB" id="A0AAN6MZT6"/>
<sequence>MSTAYRQEYHTHCVQVVLMGPIKYAGFLAFAGSFSQVREVAAAAAFPVSASAYFRTVDSSLQVLPFLFFLETTCGISAVPSAFLGSDRCPVLVQAQP</sequence>
<dbReference type="Proteomes" id="UP001303473">
    <property type="component" value="Unassembled WGS sequence"/>
</dbReference>
<evidence type="ECO:0000313" key="1">
    <source>
        <dbReference type="EMBL" id="KAK3935996.1"/>
    </source>
</evidence>
<keyword evidence="2" id="KW-1185">Reference proteome</keyword>
<reference evidence="2" key="1">
    <citation type="journal article" date="2023" name="Mol. Phylogenet. Evol.">
        <title>Genome-scale phylogeny and comparative genomics of the fungal order Sordariales.</title>
        <authorList>
            <person name="Hensen N."/>
            <person name="Bonometti L."/>
            <person name="Westerberg I."/>
            <person name="Brannstrom I.O."/>
            <person name="Guillou S."/>
            <person name="Cros-Aarteil S."/>
            <person name="Calhoun S."/>
            <person name="Haridas S."/>
            <person name="Kuo A."/>
            <person name="Mondo S."/>
            <person name="Pangilinan J."/>
            <person name="Riley R."/>
            <person name="LaButti K."/>
            <person name="Andreopoulos B."/>
            <person name="Lipzen A."/>
            <person name="Chen C."/>
            <person name="Yan M."/>
            <person name="Daum C."/>
            <person name="Ng V."/>
            <person name="Clum A."/>
            <person name="Steindorff A."/>
            <person name="Ohm R.A."/>
            <person name="Martin F."/>
            <person name="Silar P."/>
            <person name="Natvig D.O."/>
            <person name="Lalanne C."/>
            <person name="Gautier V."/>
            <person name="Ament-Velasquez S.L."/>
            <person name="Kruys A."/>
            <person name="Hutchinson M.I."/>
            <person name="Powell A.J."/>
            <person name="Barry K."/>
            <person name="Miller A.N."/>
            <person name="Grigoriev I.V."/>
            <person name="Debuchy R."/>
            <person name="Gladieux P."/>
            <person name="Hiltunen Thoren M."/>
            <person name="Johannesson H."/>
        </authorList>
    </citation>
    <scope>NUCLEOTIDE SEQUENCE [LARGE SCALE GENOMIC DNA]</scope>
    <source>
        <strain evidence="2">CBS 340.73</strain>
    </source>
</reference>
<organism evidence="1 2">
    <name type="scientific">Diplogelasinospora grovesii</name>
    <dbReference type="NCBI Taxonomy" id="303347"/>
    <lineage>
        <taxon>Eukaryota</taxon>
        <taxon>Fungi</taxon>
        <taxon>Dikarya</taxon>
        <taxon>Ascomycota</taxon>
        <taxon>Pezizomycotina</taxon>
        <taxon>Sordariomycetes</taxon>
        <taxon>Sordariomycetidae</taxon>
        <taxon>Sordariales</taxon>
        <taxon>Diplogelasinosporaceae</taxon>
        <taxon>Diplogelasinospora</taxon>
    </lineage>
</organism>
<name>A0AAN6MZT6_9PEZI</name>
<gene>
    <name evidence="1" type="ORF">QBC46DRAFT_396174</name>
</gene>
<proteinExistence type="predicted"/>
<dbReference type="EMBL" id="MU853898">
    <property type="protein sequence ID" value="KAK3935996.1"/>
    <property type="molecule type" value="Genomic_DNA"/>
</dbReference>
<evidence type="ECO:0000313" key="2">
    <source>
        <dbReference type="Proteomes" id="UP001303473"/>
    </source>
</evidence>
<protein>
    <submittedName>
        <fullName evidence="1">Uncharacterized protein</fullName>
    </submittedName>
</protein>